<dbReference type="AlphaFoldDB" id="A0AAN7K2K3"/>
<feature type="zinc finger region" description="C3H1-type" evidence="7">
    <location>
        <begin position="24"/>
        <end position="50"/>
    </location>
</feature>
<feature type="zinc finger region" description="C3H1-type" evidence="7">
    <location>
        <begin position="82"/>
        <end position="109"/>
    </location>
</feature>
<organism evidence="9 10">
    <name type="scientific">Trapa incisa</name>
    <dbReference type="NCBI Taxonomy" id="236973"/>
    <lineage>
        <taxon>Eukaryota</taxon>
        <taxon>Viridiplantae</taxon>
        <taxon>Streptophyta</taxon>
        <taxon>Embryophyta</taxon>
        <taxon>Tracheophyta</taxon>
        <taxon>Spermatophyta</taxon>
        <taxon>Magnoliopsida</taxon>
        <taxon>eudicotyledons</taxon>
        <taxon>Gunneridae</taxon>
        <taxon>Pentapetalae</taxon>
        <taxon>rosids</taxon>
        <taxon>malvids</taxon>
        <taxon>Myrtales</taxon>
        <taxon>Lythraceae</taxon>
        <taxon>Trapa</taxon>
    </lineage>
</organism>
<gene>
    <name evidence="9" type="ORF">SAY87_006557</name>
</gene>
<dbReference type="Gene3D" id="3.30.1370.210">
    <property type="match status" value="1"/>
</dbReference>
<evidence type="ECO:0000256" key="6">
    <source>
        <dbReference type="PROSITE-ProRule" id="PRU00221"/>
    </source>
</evidence>
<dbReference type="InterPro" id="IPR044715">
    <property type="entry name" value="WDR86-like"/>
</dbReference>
<dbReference type="InterPro" id="IPR020472">
    <property type="entry name" value="WD40_PAC1"/>
</dbReference>
<dbReference type="SMART" id="SM00356">
    <property type="entry name" value="ZnF_C3H1"/>
    <property type="match status" value="2"/>
</dbReference>
<dbReference type="PANTHER" id="PTHR44489:SF14">
    <property type="entry name" value="ZINC FINGER CCCH DOMAIN-CONTAINING PROTEIN 59-RELATED"/>
    <property type="match status" value="1"/>
</dbReference>
<evidence type="ECO:0000256" key="4">
    <source>
        <dbReference type="ARBA" id="ARBA00022771"/>
    </source>
</evidence>
<keyword evidence="4 7" id="KW-0863">Zinc-finger</keyword>
<evidence type="ECO:0000256" key="1">
    <source>
        <dbReference type="ARBA" id="ARBA00022574"/>
    </source>
</evidence>
<keyword evidence="5 7" id="KW-0862">Zinc</keyword>
<feature type="domain" description="C3H1-type" evidence="8">
    <location>
        <begin position="24"/>
        <end position="50"/>
    </location>
</feature>
<dbReference type="InterPro" id="IPR000571">
    <property type="entry name" value="Znf_CCCH"/>
</dbReference>
<dbReference type="PROSITE" id="PS50294">
    <property type="entry name" value="WD_REPEATS_REGION"/>
    <property type="match status" value="2"/>
</dbReference>
<evidence type="ECO:0000313" key="9">
    <source>
        <dbReference type="EMBL" id="KAK4756430.1"/>
    </source>
</evidence>
<keyword evidence="2 7" id="KW-0479">Metal-binding</keyword>
<dbReference type="PROSITE" id="PS00678">
    <property type="entry name" value="WD_REPEATS_1"/>
    <property type="match status" value="1"/>
</dbReference>
<feature type="repeat" description="WD" evidence="6">
    <location>
        <begin position="243"/>
        <end position="282"/>
    </location>
</feature>
<dbReference type="Pfam" id="PF00400">
    <property type="entry name" value="WD40"/>
    <property type="match status" value="3"/>
</dbReference>
<dbReference type="PRINTS" id="PR00320">
    <property type="entry name" value="GPROTEINBRPT"/>
</dbReference>
<dbReference type="SMART" id="SM00320">
    <property type="entry name" value="WD40"/>
    <property type="match status" value="6"/>
</dbReference>
<dbReference type="Pfam" id="PF14608">
    <property type="entry name" value="zf-CCCH_2"/>
    <property type="match status" value="2"/>
</dbReference>
<evidence type="ECO:0000259" key="8">
    <source>
        <dbReference type="PROSITE" id="PS50103"/>
    </source>
</evidence>
<dbReference type="PROSITE" id="PS50103">
    <property type="entry name" value="ZF_C3H1"/>
    <property type="match status" value="2"/>
</dbReference>
<keyword evidence="3" id="KW-0677">Repeat</keyword>
<dbReference type="InterPro" id="IPR019775">
    <property type="entry name" value="WD40_repeat_CS"/>
</dbReference>
<dbReference type="SUPFAM" id="SSF50978">
    <property type="entry name" value="WD40 repeat-like"/>
    <property type="match status" value="1"/>
</dbReference>
<name>A0AAN7K2K3_9MYRT</name>
<keyword evidence="10" id="KW-1185">Reference proteome</keyword>
<proteinExistence type="predicted"/>
<evidence type="ECO:0000256" key="3">
    <source>
        <dbReference type="ARBA" id="ARBA00022737"/>
    </source>
</evidence>
<keyword evidence="1 6" id="KW-0853">WD repeat</keyword>
<dbReference type="InterPro" id="IPR015943">
    <property type="entry name" value="WD40/YVTN_repeat-like_dom_sf"/>
</dbReference>
<dbReference type="EMBL" id="JAXIOK010000013">
    <property type="protein sequence ID" value="KAK4756430.1"/>
    <property type="molecule type" value="Genomic_DNA"/>
</dbReference>
<protein>
    <recommendedName>
        <fullName evidence="8">C3H1-type domain-containing protein</fullName>
    </recommendedName>
</protein>
<dbReference type="InterPro" id="IPR001680">
    <property type="entry name" value="WD40_rpt"/>
</dbReference>
<feature type="repeat" description="WD" evidence="6">
    <location>
        <begin position="120"/>
        <end position="161"/>
    </location>
</feature>
<dbReference type="Proteomes" id="UP001345219">
    <property type="component" value="Chromosome 6"/>
</dbReference>
<reference evidence="9 10" key="1">
    <citation type="journal article" date="2023" name="Hortic Res">
        <title>Pangenome of water caltrop reveals structural variations and asymmetric subgenome divergence after allopolyploidization.</title>
        <authorList>
            <person name="Zhang X."/>
            <person name="Chen Y."/>
            <person name="Wang L."/>
            <person name="Yuan Y."/>
            <person name="Fang M."/>
            <person name="Shi L."/>
            <person name="Lu R."/>
            <person name="Comes H.P."/>
            <person name="Ma Y."/>
            <person name="Chen Y."/>
            <person name="Huang G."/>
            <person name="Zhou Y."/>
            <person name="Zheng Z."/>
            <person name="Qiu Y."/>
        </authorList>
    </citation>
    <scope>NUCLEOTIDE SEQUENCE [LARGE SCALE GENOMIC DNA]</scope>
    <source>
        <tissue evidence="9">Roots</tissue>
    </source>
</reference>
<dbReference type="Gene3D" id="2.130.10.10">
    <property type="entry name" value="YVTN repeat-like/Quinoprotein amine dehydrogenase"/>
    <property type="match status" value="2"/>
</dbReference>
<dbReference type="GO" id="GO:0008270">
    <property type="term" value="F:zinc ion binding"/>
    <property type="evidence" value="ECO:0007669"/>
    <property type="project" value="UniProtKB-KW"/>
</dbReference>
<sequence length="423" mass="46371">MAVKLVERNIVTQHKRNRGFRPLPSKTKVCSYWLKGRCNRSPCRFLHAELPLQNASHRKVSASTLPEGHVASNTMKERDGLKLGDRLCRHWASGTCTKGDKCLFQHSWSLGEGFSLLATLERHEKGISGIGYPSGSDKLYSGGKDGVVRIWDCHTGQCSNKVDVGSEVGSIICKDQWVFIGLQNVVKAWNTQTAAAFDLKFTAGLVYCFAVKGDLLFAGCQNGHILVWRGSSPSSPPQLITSLEGHTSVVVSMVVGANRLYTGSLDGTIRVWDIDTLGCITSFKGHTDAVMSLICWDEYLLSGSLDRTIKVWGGSSPGARTLEVVYTHKEENGVLALNGVHDKERNPILLASCNDDTVHMYELPTFVERGRIFSNWEVGVVQVADACPIFFTGDGSGILKVWKVTGVLKGSVLRLNMWNPSLA</sequence>
<evidence type="ECO:0000256" key="7">
    <source>
        <dbReference type="PROSITE-ProRule" id="PRU00723"/>
    </source>
</evidence>
<feature type="repeat" description="WD" evidence="6">
    <location>
        <begin position="283"/>
        <end position="312"/>
    </location>
</feature>
<evidence type="ECO:0000313" key="10">
    <source>
        <dbReference type="Proteomes" id="UP001345219"/>
    </source>
</evidence>
<dbReference type="InterPro" id="IPR036322">
    <property type="entry name" value="WD40_repeat_dom_sf"/>
</dbReference>
<evidence type="ECO:0000256" key="2">
    <source>
        <dbReference type="ARBA" id="ARBA00022723"/>
    </source>
</evidence>
<dbReference type="PANTHER" id="PTHR44489">
    <property type="match status" value="1"/>
</dbReference>
<dbReference type="InterPro" id="IPR036855">
    <property type="entry name" value="Znf_CCCH_sf"/>
</dbReference>
<dbReference type="SUPFAM" id="SSF90229">
    <property type="entry name" value="CCCH zinc finger"/>
    <property type="match status" value="1"/>
</dbReference>
<evidence type="ECO:0000256" key="5">
    <source>
        <dbReference type="ARBA" id="ARBA00022833"/>
    </source>
</evidence>
<comment type="caution">
    <text evidence="9">The sequence shown here is derived from an EMBL/GenBank/DDBJ whole genome shotgun (WGS) entry which is preliminary data.</text>
</comment>
<dbReference type="PROSITE" id="PS50082">
    <property type="entry name" value="WD_REPEATS_2"/>
    <property type="match status" value="3"/>
</dbReference>
<accession>A0AAN7K2K3</accession>
<feature type="domain" description="C3H1-type" evidence="8">
    <location>
        <begin position="82"/>
        <end position="109"/>
    </location>
</feature>